<evidence type="ECO:0000313" key="3">
    <source>
        <dbReference type="Proteomes" id="UP000054653"/>
    </source>
</evidence>
<sequence length="195" mass="23100">MEKPLQQWSIFSEALSIDECMVPYYGHYSCKIFIKGKPIRFGFKYAMQTYAGKETDRKNEPHGLRVVKHMVSHLNEPNKYHVYFDNFFTSHYLMKEMARRGIKATCTVRNAEDISNTHVMENSCEETCRCSRAKHHTAVASYVIRCTRQTSIYVDVMDKMLSSYRPKTVYMPVVPIWERKFWSSIYFFISHRVMT</sequence>
<accession>A0A0V1CMH3</accession>
<dbReference type="InterPro" id="IPR052638">
    <property type="entry name" value="PiggyBac_TE-derived"/>
</dbReference>
<dbReference type="Pfam" id="PF13843">
    <property type="entry name" value="DDE_Tnp_1_7"/>
    <property type="match status" value="1"/>
</dbReference>
<dbReference type="GO" id="GO:0043565">
    <property type="term" value="F:sequence-specific DNA binding"/>
    <property type="evidence" value="ECO:0007669"/>
    <property type="project" value="TreeGrafter"/>
</dbReference>
<keyword evidence="3" id="KW-1185">Reference proteome</keyword>
<comment type="caution">
    <text evidence="2">The sequence shown here is derived from an EMBL/GenBank/DDBJ whole genome shotgun (WGS) entry which is preliminary data.</text>
</comment>
<reference evidence="2 3" key="1">
    <citation type="submission" date="2015-01" db="EMBL/GenBank/DDBJ databases">
        <title>Evolution of Trichinella species and genotypes.</title>
        <authorList>
            <person name="Korhonen P.K."/>
            <person name="Edoardo P."/>
            <person name="Giuseppe L.R."/>
            <person name="Gasser R.B."/>
        </authorList>
    </citation>
    <scope>NUCLEOTIDE SEQUENCE [LARGE SCALE GENOMIC DNA]</scope>
    <source>
        <strain evidence="2">ISS120</strain>
    </source>
</reference>
<feature type="domain" description="PiggyBac transposable element-derived protein" evidence="1">
    <location>
        <begin position="8"/>
        <end position="140"/>
    </location>
</feature>
<dbReference type="STRING" id="45882.A0A0V1CMH3"/>
<dbReference type="PANTHER" id="PTHR47055:SF3">
    <property type="entry name" value="PHORBOL-ESTER_DAG-TYPE DOMAIN-CONTAINING PROTEIN"/>
    <property type="match status" value="1"/>
</dbReference>
<name>A0A0V1CMH3_TRIBR</name>
<organism evidence="2 3">
    <name type="scientific">Trichinella britovi</name>
    <name type="common">Parasitic roundworm</name>
    <dbReference type="NCBI Taxonomy" id="45882"/>
    <lineage>
        <taxon>Eukaryota</taxon>
        <taxon>Metazoa</taxon>
        <taxon>Ecdysozoa</taxon>
        <taxon>Nematoda</taxon>
        <taxon>Enoplea</taxon>
        <taxon>Dorylaimia</taxon>
        <taxon>Trichinellida</taxon>
        <taxon>Trichinellidae</taxon>
        <taxon>Trichinella</taxon>
    </lineage>
</organism>
<protein>
    <submittedName>
        <fullName evidence="2">PiggyBac transposable element-derived protein 3</fullName>
    </submittedName>
</protein>
<evidence type="ECO:0000313" key="2">
    <source>
        <dbReference type="EMBL" id="KRY50464.1"/>
    </source>
</evidence>
<dbReference type="EMBL" id="JYDI01000149">
    <property type="protein sequence ID" value="KRY50464.1"/>
    <property type="molecule type" value="Genomic_DNA"/>
</dbReference>
<evidence type="ECO:0000259" key="1">
    <source>
        <dbReference type="Pfam" id="PF13843"/>
    </source>
</evidence>
<dbReference type="Proteomes" id="UP000054653">
    <property type="component" value="Unassembled WGS sequence"/>
</dbReference>
<dbReference type="OrthoDB" id="10057240at2759"/>
<dbReference type="PANTHER" id="PTHR47055">
    <property type="entry name" value="DDE_TNP_1_7 DOMAIN-CONTAINING PROTEIN"/>
    <property type="match status" value="1"/>
</dbReference>
<proteinExistence type="predicted"/>
<gene>
    <name evidence="2" type="primary">PGBD3</name>
    <name evidence="2" type="ORF">T03_151</name>
</gene>
<dbReference type="InterPro" id="IPR029526">
    <property type="entry name" value="PGBD"/>
</dbReference>
<dbReference type="AlphaFoldDB" id="A0A0V1CMH3"/>